<dbReference type="Proteomes" id="UP000029085">
    <property type="component" value="Unassembled WGS sequence"/>
</dbReference>
<evidence type="ECO:0000313" key="2">
    <source>
        <dbReference type="EMBL" id="KFL35678.1"/>
    </source>
</evidence>
<sequence length="103" mass="11100">MSTRAPLACLALLIAGPALAQNVESGPQAQFEASTGPVTVTSVQPPLPNADEYAVKVADLDANGDQRLDRSEVPDDHALHFEWSLVDRNRDGYVTDAELANWK</sequence>
<evidence type="ECO:0008006" key="4">
    <source>
        <dbReference type="Google" id="ProtNLM"/>
    </source>
</evidence>
<dbReference type="PATRIC" id="fig|1121014.3.peg.2510"/>
<reference evidence="3" key="1">
    <citation type="submission" date="2013-08" db="EMBL/GenBank/DDBJ databases">
        <title>Genome sequencing of Arenimonas donghaensis.</title>
        <authorList>
            <person name="Chen F."/>
            <person name="Wang G."/>
        </authorList>
    </citation>
    <scope>NUCLEOTIDE SEQUENCE [LARGE SCALE GENOMIC DNA]</scope>
    <source>
        <strain evidence="3">HO3-R19</strain>
    </source>
</reference>
<evidence type="ECO:0000256" key="1">
    <source>
        <dbReference type="SAM" id="SignalP"/>
    </source>
</evidence>
<keyword evidence="3" id="KW-1185">Reference proteome</keyword>
<dbReference type="SUPFAM" id="SSF47473">
    <property type="entry name" value="EF-hand"/>
    <property type="match status" value="1"/>
</dbReference>
<feature type="signal peptide" evidence="1">
    <location>
        <begin position="1"/>
        <end position="20"/>
    </location>
</feature>
<dbReference type="STRING" id="1121014.N788_08040"/>
<dbReference type="OrthoDB" id="5966657at2"/>
<dbReference type="InterPro" id="IPR018247">
    <property type="entry name" value="EF_Hand_1_Ca_BS"/>
</dbReference>
<evidence type="ECO:0000313" key="3">
    <source>
        <dbReference type="Proteomes" id="UP000029085"/>
    </source>
</evidence>
<organism evidence="2 3">
    <name type="scientific">Arenimonas donghaensis DSM 18148 = HO3-R19</name>
    <dbReference type="NCBI Taxonomy" id="1121014"/>
    <lineage>
        <taxon>Bacteria</taxon>
        <taxon>Pseudomonadati</taxon>
        <taxon>Pseudomonadota</taxon>
        <taxon>Gammaproteobacteria</taxon>
        <taxon>Lysobacterales</taxon>
        <taxon>Lysobacteraceae</taxon>
        <taxon>Arenimonas</taxon>
    </lineage>
</organism>
<keyword evidence="1" id="KW-0732">Signal</keyword>
<dbReference type="Gene3D" id="1.10.238.10">
    <property type="entry name" value="EF-hand"/>
    <property type="match status" value="1"/>
</dbReference>
<dbReference type="RefSeq" id="WP_034225740.1">
    <property type="nucleotide sequence ID" value="NZ_AVCJ01000050.1"/>
</dbReference>
<feature type="chain" id="PRO_5001826161" description="EF-hand domain-containing protein" evidence="1">
    <location>
        <begin position="21"/>
        <end position="103"/>
    </location>
</feature>
<dbReference type="InterPro" id="IPR011992">
    <property type="entry name" value="EF-hand-dom_pair"/>
</dbReference>
<gene>
    <name evidence="2" type="ORF">N788_08040</name>
</gene>
<name>A0A087MFM5_9GAMM</name>
<reference evidence="2 3" key="2">
    <citation type="journal article" date="2015" name="Stand. Genomic Sci.">
        <title>High quality draft genomic sequence of Arenimonas donghaensis DSM 18148(T).</title>
        <authorList>
            <person name="Chen F."/>
            <person name="Wang H."/>
            <person name="Cao Y."/>
            <person name="Li X."/>
            <person name="Wang G."/>
        </authorList>
    </citation>
    <scope>NUCLEOTIDE SEQUENCE [LARGE SCALE GENOMIC DNA]</scope>
    <source>
        <strain evidence="2 3">HO3-R19</strain>
    </source>
</reference>
<comment type="caution">
    <text evidence="2">The sequence shown here is derived from an EMBL/GenBank/DDBJ whole genome shotgun (WGS) entry which is preliminary data.</text>
</comment>
<proteinExistence type="predicted"/>
<dbReference type="AlphaFoldDB" id="A0A087MFM5"/>
<dbReference type="PROSITE" id="PS00018">
    <property type="entry name" value="EF_HAND_1"/>
    <property type="match status" value="1"/>
</dbReference>
<protein>
    <recommendedName>
        <fullName evidence="4">EF-hand domain-containing protein</fullName>
    </recommendedName>
</protein>
<dbReference type="EMBL" id="AVCJ01000050">
    <property type="protein sequence ID" value="KFL35678.1"/>
    <property type="molecule type" value="Genomic_DNA"/>
</dbReference>
<accession>A0A087MFM5</accession>